<gene>
    <name evidence="2" type="ORF">STSP2_00194</name>
</gene>
<organism evidence="2 3">
    <name type="scientific">Anaerohalosphaera lusitana</name>
    <dbReference type="NCBI Taxonomy" id="1936003"/>
    <lineage>
        <taxon>Bacteria</taxon>
        <taxon>Pseudomonadati</taxon>
        <taxon>Planctomycetota</taxon>
        <taxon>Phycisphaerae</taxon>
        <taxon>Sedimentisphaerales</taxon>
        <taxon>Anaerohalosphaeraceae</taxon>
        <taxon>Anaerohalosphaera</taxon>
    </lineage>
</organism>
<keyword evidence="3" id="KW-1185">Reference proteome</keyword>
<feature type="transmembrane region" description="Helical" evidence="1">
    <location>
        <begin position="42"/>
        <end position="60"/>
    </location>
</feature>
<keyword evidence="1" id="KW-1133">Transmembrane helix</keyword>
<reference evidence="3" key="1">
    <citation type="submission" date="2017-02" db="EMBL/GenBank/DDBJ databases">
        <title>Comparative genomics and description of representatives of a novel lineage of planctomycetes thriving in anoxic sediments.</title>
        <authorList>
            <person name="Spring S."/>
            <person name="Bunk B."/>
            <person name="Sproer C."/>
        </authorList>
    </citation>
    <scope>NUCLEOTIDE SEQUENCE [LARGE SCALE GENOMIC DNA]</scope>
    <source>
        <strain evidence="3">ST-NAGAB-D1</strain>
    </source>
</reference>
<dbReference type="KEGG" id="alus:STSP2_00194"/>
<evidence type="ECO:0000313" key="2">
    <source>
        <dbReference type="EMBL" id="AQT67054.1"/>
    </source>
</evidence>
<dbReference type="AlphaFoldDB" id="A0A1U9NH38"/>
<dbReference type="Proteomes" id="UP000189674">
    <property type="component" value="Chromosome"/>
</dbReference>
<evidence type="ECO:0000313" key="3">
    <source>
        <dbReference type="Proteomes" id="UP000189674"/>
    </source>
</evidence>
<keyword evidence="1" id="KW-0472">Membrane</keyword>
<evidence type="ECO:0000256" key="1">
    <source>
        <dbReference type="SAM" id="Phobius"/>
    </source>
</evidence>
<proteinExistence type="predicted"/>
<dbReference type="EMBL" id="CP019791">
    <property type="protein sequence ID" value="AQT67054.1"/>
    <property type="molecule type" value="Genomic_DNA"/>
</dbReference>
<sequence>MAFMPWILLFLCAMAGEWMFSMAGSAARGAFCRRVCGAAASVLTMVMLISVVMAVVAAAYRL</sequence>
<accession>A0A1U9NH38</accession>
<name>A0A1U9NH38_9BACT</name>
<keyword evidence="1" id="KW-0812">Transmembrane</keyword>
<dbReference type="RefSeq" id="WP_146658985.1">
    <property type="nucleotide sequence ID" value="NZ_CP019791.1"/>
</dbReference>
<protein>
    <submittedName>
        <fullName evidence="2">Uncharacterized protein</fullName>
    </submittedName>
</protein>